<evidence type="ECO:0008006" key="3">
    <source>
        <dbReference type="Google" id="ProtNLM"/>
    </source>
</evidence>
<dbReference type="Proteomes" id="UP001521931">
    <property type="component" value="Unassembled WGS sequence"/>
</dbReference>
<protein>
    <recommendedName>
        <fullName evidence="3">5-bromo-4-chloroindolyl phosphate hydrolysis protein</fullName>
    </recommendedName>
</protein>
<sequence>MATSRSENLGSRFARYLGSTRNIVGSVAALGALGATVPTGVAGPVWPLVVAGTYGIGALLSPRERASFAPSGFASTRAQAAELQGHLAELGARVRRYDNRLPDDVLTAYGRIEEGLSEVLVRADSLTAESDRFFVVGRIVDDYLPAALETYANLPRSFAMRHRAEGRRTAHEELLHQLGIIETQIEQIAAAIYAGDAETLAARSRFLEDRFADSSLRLPPRP</sequence>
<gene>
    <name evidence="1" type="ORF">MHL29_15190</name>
</gene>
<name>A0ABS9Q5T2_9MICO</name>
<accession>A0ABS9Q5T2</accession>
<proteinExistence type="predicted"/>
<dbReference type="EMBL" id="JAKRCV010000064">
    <property type="protein sequence ID" value="MCG7323226.1"/>
    <property type="molecule type" value="Genomic_DNA"/>
</dbReference>
<reference evidence="1 2" key="1">
    <citation type="submission" date="2022-02" db="EMBL/GenBank/DDBJ databases">
        <title>Uncovering new skin microbiome diversity through culturing and metagenomics.</title>
        <authorList>
            <person name="Conlan S."/>
            <person name="Deming C."/>
            <person name="Nisc Comparative Sequencing Program N."/>
            <person name="Segre J.A."/>
        </authorList>
    </citation>
    <scope>NUCLEOTIDE SEQUENCE [LARGE SCALE GENOMIC DNA]</scope>
    <source>
        <strain evidence="1 2">ACRQZ</strain>
    </source>
</reference>
<comment type="caution">
    <text evidence="1">The sequence shown here is derived from an EMBL/GenBank/DDBJ whole genome shotgun (WGS) entry which is preliminary data.</text>
</comment>
<dbReference type="RefSeq" id="WP_029210215.1">
    <property type="nucleotide sequence ID" value="NZ_DAMCTM010000003.1"/>
</dbReference>
<organism evidence="1 2">
    <name type="scientific">Arsenicicoccus bolidensis</name>
    <dbReference type="NCBI Taxonomy" id="229480"/>
    <lineage>
        <taxon>Bacteria</taxon>
        <taxon>Bacillati</taxon>
        <taxon>Actinomycetota</taxon>
        <taxon>Actinomycetes</taxon>
        <taxon>Micrococcales</taxon>
        <taxon>Intrasporangiaceae</taxon>
        <taxon>Arsenicicoccus</taxon>
    </lineage>
</organism>
<evidence type="ECO:0000313" key="2">
    <source>
        <dbReference type="Proteomes" id="UP001521931"/>
    </source>
</evidence>
<evidence type="ECO:0000313" key="1">
    <source>
        <dbReference type="EMBL" id="MCG7323226.1"/>
    </source>
</evidence>
<keyword evidence="2" id="KW-1185">Reference proteome</keyword>